<evidence type="ECO:0000313" key="13">
    <source>
        <dbReference type="Proteomes" id="UP000823561"/>
    </source>
</evidence>
<protein>
    <submittedName>
        <fullName evidence="12">Uncharacterized protein</fullName>
    </submittedName>
</protein>
<dbReference type="InterPro" id="IPR013783">
    <property type="entry name" value="Ig-like_fold"/>
</dbReference>
<dbReference type="PANTHER" id="PTHR11494">
    <property type="entry name" value="CYTOTOXIC T-LYMPHOCYTE PROTEIN"/>
    <property type="match status" value="1"/>
</dbReference>
<keyword evidence="5 10" id="KW-0472">Membrane</keyword>
<evidence type="ECO:0000256" key="5">
    <source>
        <dbReference type="ARBA" id="ARBA00023136"/>
    </source>
</evidence>
<evidence type="ECO:0000256" key="9">
    <source>
        <dbReference type="SAM" id="MobiDB-lite"/>
    </source>
</evidence>
<dbReference type="GO" id="GO:0009897">
    <property type="term" value="C:external side of plasma membrane"/>
    <property type="evidence" value="ECO:0007669"/>
    <property type="project" value="TreeGrafter"/>
</dbReference>
<feature type="transmembrane region" description="Helical" evidence="10">
    <location>
        <begin position="155"/>
        <end position="178"/>
    </location>
</feature>
<evidence type="ECO:0000256" key="4">
    <source>
        <dbReference type="ARBA" id="ARBA00022989"/>
    </source>
</evidence>
<evidence type="ECO:0000256" key="6">
    <source>
        <dbReference type="ARBA" id="ARBA00023157"/>
    </source>
</evidence>
<feature type="region of interest" description="Disordered" evidence="9">
    <location>
        <begin position="223"/>
        <end position="242"/>
    </location>
</feature>
<keyword evidence="4 10" id="KW-1133">Transmembrane helix</keyword>
<accession>A0AAV6HA92</accession>
<evidence type="ECO:0000256" key="7">
    <source>
        <dbReference type="ARBA" id="ARBA00023180"/>
    </source>
</evidence>
<evidence type="ECO:0000256" key="3">
    <source>
        <dbReference type="ARBA" id="ARBA00022729"/>
    </source>
</evidence>
<dbReference type="EMBL" id="JADWDJ010000003">
    <property type="protein sequence ID" value="KAG5283067.1"/>
    <property type="molecule type" value="Genomic_DNA"/>
</dbReference>
<feature type="signal peptide" evidence="11">
    <location>
        <begin position="1"/>
        <end position="21"/>
    </location>
</feature>
<dbReference type="GO" id="GO:0050852">
    <property type="term" value="P:T cell receptor signaling pathway"/>
    <property type="evidence" value="ECO:0007669"/>
    <property type="project" value="TreeGrafter"/>
</dbReference>
<evidence type="ECO:0000256" key="2">
    <source>
        <dbReference type="ARBA" id="ARBA00022692"/>
    </source>
</evidence>
<dbReference type="InterPro" id="IPR040216">
    <property type="entry name" value="CTLA4/CD28"/>
</dbReference>
<dbReference type="Proteomes" id="UP000823561">
    <property type="component" value="Chromosome 3"/>
</dbReference>
<comment type="caution">
    <text evidence="12">The sequence shown here is derived from an EMBL/GenBank/DDBJ whole genome shotgun (WGS) entry which is preliminary data.</text>
</comment>
<evidence type="ECO:0000256" key="10">
    <source>
        <dbReference type="SAM" id="Phobius"/>
    </source>
</evidence>
<sequence length="242" mass="26890">MREASLCLVLVLCSAPGYNSAFTVSEPYMHTLHRNGSVSVTCHHNNSAAKEMDAKLLCGGDIMCEEKKHGCSMWSVSQLNVTFNLWNLQAGDEEQLCWCMFSRTDPLPVIQVEGSKTKLFPGSKIPFPPPRNTTCAPLSTSAPDPSDSTPPTDPLVWVLAGTVALLCLYSFVVTILFLKLKVSRKEVLYDTLTYIPVQGRAVRGPRDVNEEYMDMREVQTKTWPTRDLNHNSQATPPNGFHV</sequence>
<feature type="region of interest" description="Disordered" evidence="9">
    <location>
        <begin position="131"/>
        <end position="150"/>
    </location>
</feature>
<gene>
    <name evidence="12" type="ORF">AALO_G00037930</name>
</gene>
<keyword evidence="13" id="KW-1185">Reference proteome</keyword>
<keyword evidence="8" id="KW-0393">Immunoglobulin domain</keyword>
<dbReference type="AlphaFoldDB" id="A0AAV6HA92"/>
<feature type="compositionally biased region" description="Low complexity" evidence="9">
    <location>
        <begin position="136"/>
        <end position="150"/>
    </location>
</feature>
<dbReference type="GO" id="GO:0042129">
    <property type="term" value="P:regulation of T cell proliferation"/>
    <property type="evidence" value="ECO:0007669"/>
    <property type="project" value="InterPro"/>
</dbReference>
<feature type="chain" id="PRO_5043507195" evidence="11">
    <location>
        <begin position="22"/>
        <end position="242"/>
    </location>
</feature>
<evidence type="ECO:0000256" key="11">
    <source>
        <dbReference type="SAM" id="SignalP"/>
    </source>
</evidence>
<keyword evidence="7" id="KW-0325">Glycoprotein</keyword>
<dbReference type="PANTHER" id="PTHR11494:SF8">
    <property type="entry name" value="CYTOTOXIC T-LYMPHOCYTE PROTEIN 4"/>
    <property type="match status" value="1"/>
</dbReference>
<organism evidence="12 13">
    <name type="scientific">Alosa alosa</name>
    <name type="common">allis shad</name>
    <dbReference type="NCBI Taxonomy" id="278164"/>
    <lineage>
        <taxon>Eukaryota</taxon>
        <taxon>Metazoa</taxon>
        <taxon>Chordata</taxon>
        <taxon>Craniata</taxon>
        <taxon>Vertebrata</taxon>
        <taxon>Euteleostomi</taxon>
        <taxon>Actinopterygii</taxon>
        <taxon>Neopterygii</taxon>
        <taxon>Teleostei</taxon>
        <taxon>Clupei</taxon>
        <taxon>Clupeiformes</taxon>
        <taxon>Clupeoidei</taxon>
        <taxon>Clupeidae</taxon>
        <taxon>Alosa</taxon>
    </lineage>
</organism>
<proteinExistence type="predicted"/>
<keyword evidence="6" id="KW-1015">Disulfide bond</keyword>
<keyword evidence="3 11" id="KW-0732">Signal</keyword>
<comment type="subcellular location">
    <subcellularLocation>
        <location evidence="1">Membrane</location>
        <topology evidence="1">Single-pass type I membrane protein</topology>
    </subcellularLocation>
</comment>
<keyword evidence="2 10" id="KW-0812">Transmembrane</keyword>
<evidence type="ECO:0000256" key="8">
    <source>
        <dbReference type="ARBA" id="ARBA00023319"/>
    </source>
</evidence>
<name>A0AAV6HA92_9TELE</name>
<evidence type="ECO:0000256" key="1">
    <source>
        <dbReference type="ARBA" id="ARBA00004479"/>
    </source>
</evidence>
<dbReference type="Gene3D" id="2.60.40.10">
    <property type="entry name" value="Immunoglobulins"/>
    <property type="match status" value="1"/>
</dbReference>
<evidence type="ECO:0000313" key="12">
    <source>
        <dbReference type="EMBL" id="KAG5283067.1"/>
    </source>
</evidence>
<reference evidence="12" key="1">
    <citation type="submission" date="2020-10" db="EMBL/GenBank/DDBJ databases">
        <title>Chromosome-scale genome assembly of the Allis shad, Alosa alosa.</title>
        <authorList>
            <person name="Margot Z."/>
            <person name="Christophe K."/>
            <person name="Cabau C."/>
            <person name="Louis A."/>
            <person name="Berthelot C."/>
            <person name="Parey E."/>
            <person name="Roest Crollius H."/>
            <person name="Montfort J."/>
            <person name="Robinson-Rechavi M."/>
            <person name="Bucao C."/>
            <person name="Bouchez O."/>
            <person name="Gislard M."/>
            <person name="Lluch J."/>
            <person name="Milhes M."/>
            <person name="Lampietro C."/>
            <person name="Lopez Roques C."/>
            <person name="Donnadieu C."/>
            <person name="Braasch I."/>
            <person name="Desvignes T."/>
            <person name="Postlethwait J."/>
            <person name="Bobe J."/>
            <person name="Guiguen Y."/>
        </authorList>
    </citation>
    <scope>NUCLEOTIDE SEQUENCE</scope>
    <source>
        <strain evidence="12">M-15738</strain>
        <tissue evidence="12">Blood</tissue>
    </source>
</reference>